<sequence>MRRPPRAAVPVGALVLALALTGCSGQPPGQSAAAQARTFPSGTTMHAIQQRGEVVVGVKYDQPSFGLLNPLTGKPEGFDIEIARLVAEDLTGSPHNVRYVETVTSNREAFIEQGKVDLVIASYVVNEKRKKKVSFAGPYYDTGIAVLARRDDRSIRDAHDLDGRPVCVAQGSHSAEVLPKVVPGVRLVEFSSYSYCAQALKDRRVDATVTSESILIGLEQQNPDELRLVPGYLEAEQTAIGFAKGDRELHAYLTGLLKEAVRDGRWGAAYRATVGKVTGQRPKPPEITL</sequence>
<dbReference type="GO" id="GO:0030288">
    <property type="term" value="C:outer membrane-bounded periplasmic space"/>
    <property type="evidence" value="ECO:0007669"/>
    <property type="project" value="TreeGrafter"/>
</dbReference>
<proteinExistence type="inferred from homology"/>
<protein>
    <submittedName>
        <fullName evidence="7">Glutamate ABC transporter substrate-binding protein</fullName>
    </submittedName>
</protein>
<dbReference type="EMBL" id="CP031742">
    <property type="protein sequence ID" value="AXQ57102.1"/>
    <property type="molecule type" value="Genomic_DNA"/>
</dbReference>
<organism evidence="7 8">
    <name type="scientific">Streptomyces koyangensis</name>
    <dbReference type="NCBI Taxonomy" id="188770"/>
    <lineage>
        <taxon>Bacteria</taxon>
        <taxon>Bacillati</taxon>
        <taxon>Actinomycetota</taxon>
        <taxon>Actinomycetes</taxon>
        <taxon>Kitasatosporales</taxon>
        <taxon>Streptomycetaceae</taxon>
        <taxon>Streptomyces</taxon>
        <taxon>Streptomyces aurantiacus group</taxon>
    </lineage>
</organism>
<dbReference type="KEGG" id="sky:D0C37_22500"/>
<evidence type="ECO:0000313" key="8">
    <source>
        <dbReference type="Proteomes" id="UP000259636"/>
    </source>
</evidence>
<evidence type="ECO:0000259" key="6">
    <source>
        <dbReference type="SMART" id="SM00062"/>
    </source>
</evidence>
<evidence type="ECO:0000256" key="3">
    <source>
        <dbReference type="ARBA" id="ARBA00022729"/>
    </source>
</evidence>
<dbReference type="CDD" id="cd13690">
    <property type="entry name" value="PBP2_GluB"/>
    <property type="match status" value="1"/>
</dbReference>
<feature type="chain" id="PRO_5038938525" evidence="5">
    <location>
        <begin position="26"/>
        <end position="289"/>
    </location>
</feature>
<dbReference type="InterPro" id="IPR018313">
    <property type="entry name" value="SBP_3_CS"/>
</dbReference>
<dbReference type="PROSITE" id="PS01039">
    <property type="entry name" value="SBP_BACTERIAL_3"/>
    <property type="match status" value="1"/>
</dbReference>
<name>A0A385DF39_9ACTN</name>
<evidence type="ECO:0000256" key="1">
    <source>
        <dbReference type="ARBA" id="ARBA00010333"/>
    </source>
</evidence>
<dbReference type="RefSeq" id="WP_117350133.1">
    <property type="nucleotide sequence ID" value="NZ_CP031742.1"/>
</dbReference>
<dbReference type="GeneID" id="300116917"/>
<dbReference type="Proteomes" id="UP000259636">
    <property type="component" value="Chromosome"/>
</dbReference>
<dbReference type="PANTHER" id="PTHR30085:SF6">
    <property type="entry name" value="ABC TRANSPORTER GLUTAMINE-BINDING PROTEIN GLNH"/>
    <property type="match status" value="1"/>
</dbReference>
<evidence type="ECO:0000256" key="4">
    <source>
        <dbReference type="RuleBase" id="RU003744"/>
    </source>
</evidence>
<dbReference type="GO" id="GO:0006865">
    <property type="term" value="P:amino acid transport"/>
    <property type="evidence" value="ECO:0007669"/>
    <property type="project" value="TreeGrafter"/>
</dbReference>
<gene>
    <name evidence="7" type="ORF">D0C37_22500</name>
</gene>
<dbReference type="InterPro" id="IPR001638">
    <property type="entry name" value="Solute-binding_3/MltF_N"/>
</dbReference>
<dbReference type="PROSITE" id="PS51257">
    <property type="entry name" value="PROKAR_LIPOPROTEIN"/>
    <property type="match status" value="1"/>
</dbReference>
<accession>A0A385DF39</accession>
<dbReference type="GO" id="GO:0005576">
    <property type="term" value="C:extracellular region"/>
    <property type="evidence" value="ECO:0007669"/>
    <property type="project" value="TreeGrafter"/>
</dbReference>
<evidence type="ECO:0000256" key="5">
    <source>
        <dbReference type="SAM" id="SignalP"/>
    </source>
</evidence>
<keyword evidence="2" id="KW-0813">Transport</keyword>
<keyword evidence="3 5" id="KW-0732">Signal</keyword>
<dbReference type="Gene3D" id="3.40.190.10">
    <property type="entry name" value="Periplasmic binding protein-like II"/>
    <property type="match status" value="2"/>
</dbReference>
<feature type="domain" description="Solute-binding protein family 3/N-terminal" evidence="6">
    <location>
        <begin position="53"/>
        <end position="277"/>
    </location>
</feature>
<evidence type="ECO:0000313" key="7">
    <source>
        <dbReference type="EMBL" id="AXQ57102.1"/>
    </source>
</evidence>
<dbReference type="Pfam" id="PF00497">
    <property type="entry name" value="SBP_bac_3"/>
    <property type="match status" value="1"/>
</dbReference>
<comment type="similarity">
    <text evidence="1 4">Belongs to the bacterial solute-binding protein 3 family.</text>
</comment>
<reference evidence="7 8" key="1">
    <citation type="submission" date="2018-08" db="EMBL/GenBank/DDBJ databases">
        <authorList>
            <person name="Ferrada E.E."/>
            <person name="Latorre B.A."/>
        </authorList>
    </citation>
    <scope>NUCLEOTIDE SEQUENCE [LARGE SCALE GENOMIC DNA]</scope>
    <source>
        <strain evidence="7 8">VK-A60T</strain>
    </source>
</reference>
<dbReference type="InterPro" id="IPR051455">
    <property type="entry name" value="Bact_solute-bind_prot3"/>
</dbReference>
<feature type="signal peptide" evidence="5">
    <location>
        <begin position="1"/>
        <end position="25"/>
    </location>
</feature>
<dbReference type="SUPFAM" id="SSF53850">
    <property type="entry name" value="Periplasmic binding protein-like II"/>
    <property type="match status" value="1"/>
</dbReference>
<dbReference type="PANTHER" id="PTHR30085">
    <property type="entry name" value="AMINO ACID ABC TRANSPORTER PERMEASE"/>
    <property type="match status" value="1"/>
</dbReference>
<dbReference type="SMART" id="SM00062">
    <property type="entry name" value="PBPb"/>
    <property type="match status" value="1"/>
</dbReference>
<dbReference type="AlphaFoldDB" id="A0A385DF39"/>
<evidence type="ECO:0000256" key="2">
    <source>
        <dbReference type="ARBA" id="ARBA00022448"/>
    </source>
</evidence>